<dbReference type="PANTHER" id="PTHR32154:SF20">
    <property type="entry name" value="2-OXOGLUTARATE OXIDOREDUCTASE SUBUNIT KORA"/>
    <property type="match status" value="1"/>
</dbReference>
<dbReference type="Gene3D" id="3.40.50.970">
    <property type="match status" value="1"/>
</dbReference>
<proteinExistence type="predicted"/>
<dbReference type="InterPro" id="IPR019752">
    <property type="entry name" value="Pyrv/ketoisovalerate_OxRed_cat"/>
</dbReference>
<sequence>MSGTPRSGAPTSGTRPDPGDSPPLTVAVTGAGGSGAVTAGLILLEAVAAAGLFGLLRRSAGPQIRGGESAALLRFGPAPVHCAGDRCDLLAALDWANHERFAEEIPLDADSLVLTDPAAGTPPAVVAAGDAALREIGFADSARERAGGRPNMVAVGAAGALAGLPLDALLDGAARTLAGKGEAVVAAARACIRAGFDLADPAERLRKPASAPAEIPQRWHINGNEAAGLGALRAGVRFVAAYPITPASEMLEWLAPRLERLGGTLLQAEDELASVNMIIGSAFGGVPALTATSGPGLSLMLEGIGLAVASETPIVVVDVMRGGPSTGIPTKSEQSDLNAALYGLHGDAPHLVLAALDIGDCAHTVAWATRLAWQLQTAAIVLSDQSLGQSRMVGEPAPVAEEPLAALQHPTAAGDAPFRRYAVTADGISPMSVPGEPGLAYTADGLEHDPTGAPSSRAADHADQLDKRRHKLLAHDYGPHWAEITEPADPDAVALTLLTFGACRGAVLEAAARLRAGGHAVRTVALRLLAPLRRRALMHALGDTRVLVVEQSHGAQLFHYLHAEQALPAHARSLARAGPLPLRPGEIVDAAAALIDAHRGGP</sequence>
<feature type="region of interest" description="Disordered" evidence="2">
    <location>
        <begin position="1"/>
        <end position="25"/>
    </location>
</feature>
<feature type="compositionally biased region" description="Polar residues" evidence="2">
    <location>
        <begin position="1"/>
        <end position="14"/>
    </location>
</feature>
<reference evidence="5 6" key="1">
    <citation type="journal article" date="2020" name="Microorganisms">
        <title>Osmotic Adaptation and Compatible Solute Biosynthesis of Phototrophic Bacteria as Revealed from Genome Analyses.</title>
        <authorList>
            <person name="Imhoff J.F."/>
            <person name="Rahn T."/>
            <person name="Kunzel S."/>
            <person name="Keller A."/>
            <person name="Neulinger S.C."/>
        </authorList>
    </citation>
    <scope>NUCLEOTIDE SEQUENCE [LARGE SCALE GENOMIC DNA]</scope>
    <source>
        <strain evidence="5 6">DSM 6210</strain>
    </source>
</reference>
<dbReference type="Gene3D" id="3.40.50.920">
    <property type="match status" value="1"/>
</dbReference>
<dbReference type="CDD" id="cd07034">
    <property type="entry name" value="TPP_PYR_PFOR_IOR-alpha_like"/>
    <property type="match status" value="1"/>
</dbReference>
<comment type="caution">
    <text evidence="5">The sequence shown here is derived from an EMBL/GenBank/DDBJ whole genome shotgun (WGS) entry which is preliminary data.</text>
</comment>
<dbReference type="PANTHER" id="PTHR32154">
    <property type="entry name" value="PYRUVATE-FLAVODOXIN OXIDOREDUCTASE-RELATED"/>
    <property type="match status" value="1"/>
</dbReference>
<keyword evidence="6" id="KW-1185">Reference proteome</keyword>
<evidence type="ECO:0000256" key="1">
    <source>
        <dbReference type="ARBA" id="ARBA00023002"/>
    </source>
</evidence>
<evidence type="ECO:0000259" key="4">
    <source>
        <dbReference type="Pfam" id="PF01855"/>
    </source>
</evidence>
<dbReference type="Pfam" id="PF01855">
    <property type="entry name" value="POR_N"/>
    <property type="match status" value="1"/>
</dbReference>
<dbReference type="InterPro" id="IPR029061">
    <property type="entry name" value="THDP-binding"/>
</dbReference>
<dbReference type="InterPro" id="IPR022367">
    <property type="entry name" value="2-oxoacid/accept_OxRdtase_asu"/>
</dbReference>
<dbReference type="InterPro" id="IPR050722">
    <property type="entry name" value="Pyruvate:ferred/Flavod_OxRd"/>
</dbReference>
<dbReference type="InterPro" id="IPR002869">
    <property type="entry name" value="Pyrv_flavodox_OxRed_cen"/>
</dbReference>
<gene>
    <name evidence="5" type="ORF">CKO31_11445</name>
</gene>
<dbReference type="Proteomes" id="UP000748752">
    <property type="component" value="Unassembled WGS sequence"/>
</dbReference>
<protein>
    <submittedName>
        <fullName evidence="5">2-oxoglutarate synthase</fullName>
    </submittedName>
</protein>
<dbReference type="NCBIfam" id="TIGR03710">
    <property type="entry name" value="OAFO_sf"/>
    <property type="match status" value="1"/>
</dbReference>
<dbReference type="InterPro" id="IPR002880">
    <property type="entry name" value="Pyrv_Fd/Flavodoxin_OxRdtase_N"/>
</dbReference>
<dbReference type="SUPFAM" id="SSF52922">
    <property type="entry name" value="TK C-terminal domain-like"/>
    <property type="match status" value="1"/>
</dbReference>
<feature type="domain" description="Pyruvate/ketoisovalerate oxidoreductase catalytic" evidence="3">
    <location>
        <begin position="32"/>
        <end position="197"/>
    </location>
</feature>
<evidence type="ECO:0000256" key="2">
    <source>
        <dbReference type="SAM" id="MobiDB-lite"/>
    </source>
</evidence>
<dbReference type="SUPFAM" id="SSF52518">
    <property type="entry name" value="Thiamin diphosphate-binding fold (THDP-binding)"/>
    <property type="match status" value="1"/>
</dbReference>
<dbReference type="Gene3D" id="3.40.920.10">
    <property type="entry name" value="Pyruvate-ferredoxin oxidoreductase, PFOR, domain III"/>
    <property type="match status" value="1"/>
</dbReference>
<feature type="domain" description="Pyruvate flavodoxin/ferredoxin oxidoreductase pyrimidine binding" evidence="4">
    <location>
        <begin position="230"/>
        <end position="461"/>
    </location>
</feature>
<keyword evidence="1" id="KW-0560">Oxidoreductase</keyword>
<organism evidence="5 6">
    <name type="scientific">Thiohalocapsa halophila</name>
    <dbReference type="NCBI Taxonomy" id="69359"/>
    <lineage>
        <taxon>Bacteria</taxon>
        <taxon>Pseudomonadati</taxon>
        <taxon>Pseudomonadota</taxon>
        <taxon>Gammaproteobacteria</taxon>
        <taxon>Chromatiales</taxon>
        <taxon>Chromatiaceae</taxon>
        <taxon>Thiohalocapsa</taxon>
    </lineage>
</organism>
<dbReference type="Pfam" id="PF01558">
    <property type="entry name" value="POR"/>
    <property type="match status" value="1"/>
</dbReference>
<accession>A0ABS1CHF6</accession>
<evidence type="ECO:0000313" key="6">
    <source>
        <dbReference type="Proteomes" id="UP000748752"/>
    </source>
</evidence>
<dbReference type="EMBL" id="NRRV01000024">
    <property type="protein sequence ID" value="MBK1631342.1"/>
    <property type="molecule type" value="Genomic_DNA"/>
</dbReference>
<evidence type="ECO:0000259" key="3">
    <source>
        <dbReference type="Pfam" id="PF01558"/>
    </source>
</evidence>
<evidence type="ECO:0000313" key="5">
    <source>
        <dbReference type="EMBL" id="MBK1631342.1"/>
    </source>
</evidence>
<dbReference type="InterPro" id="IPR009014">
    <property type="entry name" value="Transketo_C/PFOR_II"/>
</dbReference>
<name>A0ABS1CHF6_9GAMM</name>
<dbReference type="SUPFAM" id="SSF53323">
    <property type="entry name" value="Pyruvate-ferredoxin oxidoreductase, PFOR, domain III"/>
    <property type="match status" value="1"/>
</dbReference>